<dbReference type="Proteomes" id="UP000537126">
    <property type="component" value="Unassembled WGS sequence"/>
</dbReference>
<dbReference type="GO" id="GO:0019305">
    <property type="term" value="P:dTDP-rhamnose biosynthetic process"/>
    <property type="evidence" value="ECO:0007669"/>
    <property type="project" value="UniProtKB-UniRule"/>
</dbReference>
<comment type="caution">
    <text evidence="8">The sequence shown here is derived from an EMBL/GenBank/DDBJ whole genome shotgun (WGS) entry which is preliminary data.</text>
</comment>
<dbReference type="GO" id="GO:0000271">
    <property type="term" value="P:polysaccharide biosynthetic process"/>
    <property type="evidence" value="ECO:0007669"/>
    <property type="project" value="TreeGrafter"/>
</dbReference>
<dbReference type="NCBIfam" id="TIGR01221">
    <property type="entry name" value="rmlC"/>
    <property type="match status" value="1"/>
</dbReference>
<dbReference type="GO" id="GO:0005829">
    <property type="term" value="C:cytosol"/>
    <property type="evidence" value="ECO:0007669"/>
    <property type="project" value="TreeGrafter"/>
</dbReference>
<dbReference type="InterPro" id="IPR000888">
    <property type="entry name" value="RmlC-like"/>
</dbReference>
<evidence type="ECO:0000313" key="8">
    <source>
        <dbReference type="EMBL" id="NIK73286.1"/>
    </source>
</evidence>
<dbReference type="CDD" id="cd00438">
    <property type="entry name" value="cupin_RmlC"/>
    <property type="match status" value="1"/>
</dbReference>
<comment type="function">
    <text evidence="2 7">Catalyzes the epimerization of the C3' and C5'positions of dTDP-6-deoxy-D-xylo-4-hexulose, forming dTDP-6-deoxy-L-lyxo-4-hexulose.</text>
</comment>
<evidence type="ECO:0000256" key="6">
    <source>
        <dbReference type="PIRSR" id="PIRSR600888-3"/>
    </source>
</evidence>
<dbReference type="UniPathway" id="UPA00124"/>
<dbReference type="GO" id="GO:0008830">
    <property type="term" value="F:dTDP-4-dehydrorhamnose 3,5-epimerase activity"/>
    <property type="evidence" value="ECO:0007669"/>
    <property type="project" value="UniProtKB-UniRule"/>
</dbReference>
<dbReference type="AlphaFoldDB" id="A0A846MP06"/>
<keyword evidence="7 8" id="KW-0413">Isomerase</keyword>
<feature type="site" description="Participates in a stacking interaction with the thymidine ring of dTDP-4-oxo-6-deoxyglucose" evidence="6">
    <location>
        <position position="136"/>
    </location>
</feature>
<evidence type="ECO:0000256" key="1">
    <source>
        <dbReference type="ARBA" id="ARBA00001298"/>
    </source>
</evidence>
<evidence type="ECO:0000256" key="7">
    <source>
        <dbReference type="RuleBase" id="RU364069"/>
    </source>
</evidence>
<dbReference type="InterPro" id="IPR011051">
    <property type="entry name" value="RmlC_Cupin_sf"/>
</dbReference>
<comment type="pathway">
    <text evidence="7">Carbohydrate biosynthesis; dTDP-L-rhamnose biosynthesis.</text>
</comment>
<feature type="active site" description="Proton donor" evidence="5">
    <location>
        <position position="130"/>
    </location>
</feature>
<accession>A0A846MP06</accession>
<dbReference type="SUPFAM" id="SSF51182">
    <property type="entry name" value="RmlC-like cupins"/>
    <property type="match status" value="1"/>
</dbReference>
<keyword evidence="9" id="KW-1185">Reference proteome</keyword>
<dbReference type="Gene3D" id="2.60.120.10">
    <property type="entry name" value="Jelly Rolls"/>
    <property type="match status" value="1"/>
</dbReference>
<comment type="similarity">
    <text evidence="7">Belongs to the dTDP-4-dehydrorhamnose 3,5-epimerase family.</text>
</comment>
<feature type="active site" description="Proton acceptor" evidence="5">
    <location>
        <position position="61"/>
    </location>
</feature>
<gene>
    <name evidence="8" type="ORF">FHS56_000772</name>
</gene>
<dbReference type="EMBL" id="JAASRN010000001">
    <property type="protein sequence ID" value="NIK73286.1"/>
    <property type="molecule type" value="Genomic_DNA"/>
</dbReference>
<protein>
    <recommendedName>
        <fullName evidence="4 7">dTDP-4-dehydrorhamnose 3,5-epimerase</fullName>
        <ecNumber evidence="3 7">5.1.3.13</ecNumber>
    </recommendedName>
    <alternativeName>
        <fullName evidence="7">Thymidine diphospho-4-keto-rhamnose 3,5-epimerase</fullName>
    </alternativeName>
</protein>
<organism evidence="8 9">
    <name type="scientific">Thermonema lapsum</name>
    <dbReference type="NCBI Taxonomy" id="28195"/>
    <lineage>
        <taxon>Bacteria</taxon>
        <taxon>Pseudomonadati</taxon>
        <taxon>Bacteroidota</taxon>
        <taxon>Cytophagia</taxon>
        <taxon>Cytophagales</taxon>
        <taxon>Thermonemataceae</taxon>
        <taxon>Thermonema</taxon>
    </lineage>
</organism>
<reference evidence="8 9" key="1">
    <citation type="submission" date="2020-03" db="EMBL/GenBank/DDBJ databases">
        <title>Genomic Encyclopedia of Type Strains, Phase IV (KMG-IV): sequencing the most valuable type-strain genomes for metagenomic binning, comparative biology and taxonomic classification.</title>
        <authorList>
            <person name="Goeker M."/>
        </authorList>
    </citation>
    <scope>NUCLEOTIDE SEQUENCE [LARGE SCALE GENOMIC DNA]</scope>
    <source>
        <strain evidence="8 9">DSM 5718</strain>
    </source>
</reference>
<evidence type="ECO:0000256" key="5">
    <source>
        <dbReference type="PIRSR" id="PIRSR600888-1"/>
    </source>
</evidence>
<proteinExistence type="inferred from homology"/>
<evidence type="ECO:0000313" key="9">
    <source>
        <dbReference type="Proteomes" id="UP000537126"/>
    </source>
</evidence>
<evidence type="ECO:0000256" key="2">
    <source>
        <dbReference type="ARBA" id="ARBA00001997"/>
    </source>
</evidence>
<dbReference type="PANTHER" id="PTHR21047:SF2">
    <property type="entry name" value="THYMIDINE DIPHOSPHO-4-KETO-RHAMNOSE 3,5-EPIMERASE"/>
    <property type="match status" value="1"/>
</dbReference>
<comment type="subunit">
    <text evidence="7">Homodimer.</text>
</comment>
<comment type="catalytic activity">
    <reaction evidence="1 7">
        <text>dTDP-4-dehydro-6-deoxy-alpha-D-glucose = dTDP-4-dehydro-beta-L-rhamnose</text>
        <dbReference type="Rhea" id="RHEA:16969"/>
        <dbReference type="ChEBI" id="CHEBI:57649"/>
        <dbReference type="ChEBI" id="CHEBI:62830"/>
        <dbReference type="EC" id="5.1.3.13"/>
    </reaction>
</comment>
<dbReference type="Pfam" id="PF00908">
    <property type="entry name" value="dTDP_sugar_isom"/>
    <property type="match status" value="1"/>
</dbReference>
<dbReference type="InterPro" id="IPR014710">
    <property type="entry name" value="RmlC-like_jellyroll"/>
</dbReference>
<dbReference type="RefSeq" id="WP_166918543.1">
    <property type="nucleotide sequence ID" value="NZ_JAASRN010000001.1"/>
</dbReference>
<evidence type="ECO:0000256" key="4">
    <source>
        <dbReference type="ARBA" id="ARBA00019595"/>
    </source>
</evidence>
<evidence type="ECO:0000256" key="3">
    <source>
        <dbReference type="ARBA" id="ARBA00012098"/>
    </source>
</evidence>
<name>A0A846MP06_9BACT</name>
<dbReference type="EC" id="5.1.3.13" evidence="3 7"/>
<sequence>MIVKPTTIEGVYEIYPRVFEDERGYFLESFQLEKLREQGIDVPFVQDNQSFSKKGVLRGLHLQLPPYEQDKLIGVVWGSVIDVVVDVRPGSPTFGRWEAFRLDAREHKRLFVPKGMAHGFVTLEDTVFVYKCSEYYHPEAEGGIVWNDPALAIDWGTASPIVSAKDQQLPTFEEFCEKLLPKIKEFYAL</sequence>
<dbReference type="PANTHER" id="PTHR21047">
    <property type="entry name" value="DTDP-6-DEOXY-D-GLUCOSE-3,5 EPIMERASE"/>
    <property type="match status" value="1"/>
</dbReference>